<dbReference type="AlphaFoldDB" id="A0AAN4U2W1"/>
<protein>
    <submittedName>
        <fullName evidence="1">Uncharacterized protein</fullName>
    </submittedName>
</protein>
<reference evidence="1 2" key="1">
    <citation type="submission" date="2019-07" db="EMBL/GenBank/DDBJ databases">
        <title>Whole genome shotgun sequence of Asaia bogorensis NBRC 16594.</title>
        <authorList>
            <person name="Hosoyama A."/>
            <person name="Uohara A."/>
            <person name="Ohji S."/>
            <person name="Ichikawa N."/>
        </authorList>
    </citation>
    <scope>NUCLEOTIDE SEQUENCE [LARGE SCALE GENOMIC DNA]</scope>
    <source>
        <strain evidence="1 2">NBRC 16594</strain>
    </source>
</reference>
<evidence type="ECO:0000313" key="2">
    <source>
        <dbReference type="Proteomes" id="UP000321287"/>
    </source>
</evidence>
<organism evidence="1 2">
    <name type="scientific">Asaia bogorensis NBRC 16594</name>
    <dbReference type="NCBI Taxonomy" id="1231624"/>
    <lineage>
        <taxon>Bacteria</taxon>
        <taxon>Pseudomonadati</taxon>
        <taxon>Pseudomonadota</taxon>
        <taxon>Alphaproteobacteria</taxon>
        <taxon>Acetobacterales</taxon>
        <taxon>Acetobacteraceae</taxon>
        <taxon>Asaia</taxon>
    </lineage>
</organism>
<evidence type="ECO:0000313" key="1">
    <source>
        <dbReference type="EMBL" id="GEL53832.1"/>
    </source>
</evidence>
<proteinExistence type="predicted"/>
<dbReference type="Proteomes" id="UP000321287">
    <property type="component" value="Unassembled WGS sequence"/>
</dbReference>
<gene>
    <name evidence="1" type="ORF">ABO01nite_18390</name>
</gene>
<keyword evidence="2" id="KW-1185">Reference proteome</keyword>
<sequence>MEIKKEILDSNNYYDDGSEDGFEYEFKDGLLNFKIFSSDTKVVSLMFHGCCYQYISPIPGYTPFKIGGLSSKDTTRSSVVYEIENGDLLEKAREICLNLNMRFLDKQFFMYLSDSEIVLDVVAGRFSFKLTNI</sequence>
<name>A0AAN4U2W1_9PROT</name>
<dbReference type="GeneID" id="78227874"/>
<dbReference type="EMBL" id="BJVS01000005">
    <property type="protein sequence ID" value="GEL53832.1"/>
    <property type="molecule type" value="Genomic_DNA"/>
</dbReference>
<comment type="caution">
    <text evidence="1">The sequence shown here is derived from an EMBL/GenBank/DDBJ whole genome shotgun (WGS) entry which is preliminary data.</text>
</comment>
<dbReference type="RefSeq" id="WP_146926557.1">
    <property type="nucleotide sequence ID" value="NZ_AP014690.1"/>
</dbReference>
<accession>A0AAN4U2W1</accession>